<evidence type="ECO:0000313" key="2">
    <source>
        <dbReference type="Proteomes" id="UP000663419"/>
    </source>
</evidence>
<dbReference type="Proteomes" id="UP000663419">
    <property type="component" value="Chromosome 2"/>
</dbReference>
<evidence type="ECO:0000313" key="1">
    <source>
        <dbReference type="EMBL" id="QSS51047.1"/>
    </source>
</evidence>
<sequence>MYLTHVLYIRRTYLRLAILPSNMSWHRLARLGIGAQSNHAHLHSWEYEAETFYFVQRRNWCGAENIQDPGRQPLYIVGNRPCEMTKESSKAPCLFYIACSGFTSLFSLISDISFAMSLWLSSVLSRLFPPFRGNIHAPDCAPSDFLPDHDLHNSWGCDYSSQSVVNHEKLRHLWEQYGRDPTGVRRNYHNLLREYTTLFRNFFNGYYPISLHAHVSDALLPTTVSSLIQNTCASSPLVLNNPALAPSSSATEDGKKIQQFVLDYLGWEELHVTHPRFAVVQGLYGAAFGPLVSTWVRTILAQVLRDSLV</sequence>
<name>A0A8A1LGZ4_AJEC8</name>
<proteinExistence type="predicted"/>
<accession>A0A8A1LGZ4</accession>
<dbReference type="VEuPathDB" id="FungiDB:I7I53_06268"/>
<dbReference type="AlphaFoldDB" id="A0A8A1LGZ4"/>
<protein>
    <submittedName>
        <fullName evidence="1">Uncharacterized protein</fullName>
    </submittedName>
</protein>
<reference evidence="1" key="1">
    <citation type="submission" date="2021-01" db="EMBL/GenBank/DDBJ databases">
        <title>Chromosome-level genome assembly of a human fungal pathogen reveals clustering of transcriptionally co-regulated genes.</title>
        <authorList>
            <person name="Voorhies M."/>
            <person name="Cohen S."/>
            <person name="Shea T.P."/>
            <person name="Petrus S."/>
            <person name="Munoz J.F."/>
            <person name="Poplawski S."/>
            <person name="Goldman W.E."/>
            <person name="Michael T."/>
            <person name="Cuomo C.A."/>
            <person name="Sil A."/>
            <person name="Beyhan S."/>
        </authorList>
    </citation>
    <scope>NUCLEOTIDE SEQUENCE</scope>
    <source>
        <strain evidence="1">H88</strain>
    </source>
</reference>
<dbReference type="EMBL" id="CP069103">
    <property type="protein sequence ID" value="QSS51047.1"/>
    <property type="molecule type" value="Genomic_DNA"/>
</dbReference>
<gene>
    <name evidence="1" type="ORF">I7I53_06268</name>
</gene>
<organism evidence="1 2">
    <name type="scientific">Ajellomyces capsulatus (strain H88)</name>
    <name type="common">Darling's disease fungus</name>
    <name type="synonym">Histoplasma capsulatum</name>
    <dbReference type="NCBI Taxonomy" id="544711"/>
    <lineage>
        <taxon>Eukaryota</taxon>
        <taxon>Fungi</taxon>
        <taxon>Dikarya</taxon>
        <taxon>Ascomycota</taxon>
        <taxon>Pezizomycotina</taxon>
        <taxon>Eurotiomycetes</taxon>
        <taxon>Eurotiomycetidae</taxon>
        <taxon>Onygenales</taxon>
        <taxon>Ajellomycetaceae</taxon>
        <taxon>Histoplasma</taxon>
    </lineage>
</organism>